<dbReference type="HAMAP" id="MF_00434">
    <property type="entry name" value="Pterin_4_alpha"/>
    <property type="match status" value="1"/>
</dbReference>
<proteinExistence type="inferred from homology"/>
<dbReference type="RefSeq" id="WP_145640492.1">
    <property type="nucleotide sequence ID" value="NZ_VIWP01000006.1"/>
</dbReference>
<evidence type="ECO:0000256" key="2">
    <source>
        <dbReference type="ARBA" id="ARBA00006472"/>
    </source>
</evidence>
<dbReference type="Gene3D" id="3.30.1360.20">
    <property type="entry name" value="Transcriptional coactivator/pterin dehydratase"/>
    <property type="match status" value="1"/>
</dbReference>
<keyword evidence="6" id="KW-1185">Reference proteome</keyword>
<dbReference type="EMBL" id="VIWP01000006">
    <property type="protein sequence ID" value="TWF50222.1"/>
    <property type="molecule type" value="Genomic_DNA"/>
</dbReference>
<comment type="caution">
    <text evidence="5">The sequence shown here is derived from an EMBL/GenBank/DDBJ whole genome shotgun (WGS) entry which is preliminary data.</text>
</comment>
<evidence type="ECO:0000256" key="4">
    <source>
        <dbReference type="HAMAP-Rule" id="MF_00434"/>
    </source>
</evidence>
<dbReference type="NCBIfam" id="NF002018">
    <property type="entry name" value="PRK00823.1-3"/>
    <property type="match status" value="1"/>
</dbReference>
<dbReference type="NCBIfam" id="NF002017">
    <property type="entry name" value="PRK00823.1-2"/>
    <property type="match status" value="1"/>
</dbReference>
<dbReference type="EC" id="4.2.1.96" evidence="4"/>
<name>A0A561QIP8_9HYPH</name>
<dbReference type="PANTHER" id="PTHR12599">
    <property type="entry name" value="PTERIN-4-ALPHA-CARBINOLAMINE DEHYDRATASE"/>
    <property type="match status" value="1"/>
</dbReference>
<comment type="similarity">
    <text evidence="2 4">Belongs to the pterin-4-alpha-carbinolamine dehydratase family.</text>
</comment>
<dbReference type="Pfam" id="PF01329">
    <property type="entry name" value="Pterin_4a"/>
    <property type="match status" value="1"/>
</dbReference>
<gene>
    <name evidence="5" type="ORF">FHW37_106184</name>
</gene>
<dbReference type="InterPro" id="IPR001533">
    <property type="entry name" value="Pterin_deHydtase"/>
</dbReference>
<evidence type="ECO:0000256" key="3">
    <source>
        <dbReference type="ARBA" id="ARBA00023239"/>
    </source>
</evidence>
<dbReference type="OrthoDB" id="9794987at2"/>
<dbReference type="SUPFAM" id="SSF55248">
    <property type="entry name" value="PCD-like"/>
    <property type="match status" value="1"/>
</dbReference>
<dbReference type="CDD" id="cd00914">
    <property type="entry name" value="PCD_DCoH_subfamily_b"/>
    <property type="match status" value="1"/>
</dbReference>
<sequence>MRYETLDAGAVQAALETVDGWALAPSGKAITRTFVFRNFVEAFGFMTECALLAEKLDHHPDWSNSYSRVEVSLTTHVTKGLTDRDFKLAQAMDQAFLRRN</sequence>
<organism evidence="5 6">
    <name type="scientific">Neorhizobium alkalisoli</name>
    <dbReference type="NCBI Taxonomy" id="528178"/>
    <lineage>
        <taxon>Bacteria</taxon>
        <taxon>Pseudomonadati</taxon>
        <taxon>Pseudomonadota</taxon>
        <taxon>Alphaproteobacteria</taxon>
        <taxon>Hyphomicrobiales</taxon>
        <taxon>Rhizobiaceae</taxon>
        <taxon>Rhizobium/Agrobacterium group</taxon>
        <taxon>Neorhizobium</taxon>
    </lineage>
</organism>
<dbReference type="GO" id="GO:0008124">
    <property type="term" value="F:4-alpha-hydroxytetrahydrobiopterin dehydratase activity"/>
    <property type="evidence" value="ECO:0007669"/>
    <property type="project" value="UniProtKB-UniRule"/>
</dbReference>
<accession>A0A561QIP8</accession>
<dbReference type="PANTHER" id="PTHR12599:SF0">
    <property type="entry name" value="PTERIN-4-ALPHA-CARBINOLAMINE DEHYDRATASE"/>
    <property type="match status" value="1"/>
</dbReference>
<evidence type="ECO:0000313" key="5">
    <source>
        <dbReference type="EMBL" id="TWF50222.1"/>
    </source>
</evidence>
<dbReference type="AlphaFoldDB" id="A0A561QIP8"/>
<dbReference type="InterPro" id="IPR036428">
    <property type="entry name" value="PCD_sf"/>
</dbReference>
<reference evidence="5 6" key="1">
    <citation type="submission" date="2019-06" db="EMBL/GenBank/DDBJ databases">
        <title>Sorghum-associated microbial communities from plants grown in Nebraska, USA.</title>
        <authorList>
            <person name="Schachtman D."/>
        </authorList>
    </citation>
    <scope>NUCLEOTIDE SEQUENCE [LARGE SCALE GENOMIC DNA]</scope>
    <source>
        <strain evidence="5 6">1225</strain>
    </source>
</reference>
<protein>
    <recommendedName>
        <fullName evidence="4">Putative pterin-4-alpha-carbinolamine dehydratase</fullName>
        <shortName evidence="4">PHS</shortName>
        <ecNumber evidence="4">4.2.1.96</ecNumber>
    </recommendedName>
    <alternativeName>
        <fullName evidence="4">4-alpha-hydroxy-tetrahydropterin dehydratase</fullName>
    </alternativeName>
    <alternativeName>
        <fullName evidence="4">Pterin carbinolamine dehydratase</fullName>
        <shortName evidence="4">PCD</shortName>
    </alternativeName>
</protein>
<evidence type="ECO:0000256" key="1">
    <source>
        <dbReference type="ARBA" id="ARBA00001554"/>
    </source>
</evidence>
<comment type="catalytic activity">
    <reaction evidence="1 4">
        <text>(4aS,6R)-4a-hydroxy-L-erythro-5,6,7,8-tetrahydrobiopterin = (6R)-L-erythro-6,7-dihydrobiopterin + H2O</text>
        <dbReference type="Rhea" id="RHEA:11920"/>
        <dbReference type="ChEBI" id="CHEBI:15377"/>
        <dbReference type="ChEBI" id="CHEBI:15642"/>
        <dbReference type="ChEBI" id="CHEBI:43120"/>
        <dbReference type="EC" id="4.2.1.96"/>
    </reaction>
</comment>
<dbReference type="GO" id="GO:0006729">
    <property type="term" value="P:tetrahydrobiopterin biosynthetic process"/>
    <property type="evidence" value="ECO:0007669"/>
    <property type="project" value="InterPro"/>
</dbReference>
<evidence type="ECO:0000313" key="6">
    <source>
        <dbReference type="Proteomes" id="UP000320653"/>
    </source>
</evidence>
<dbReference type="Proteomes" id="UP000320653">
    <property type="component" value="Unassembled WGS sequence"/>
</dbReference>
<keyword evidence="3 4" id="KW-0456">Lyase</keyword>